<dbReference type="EMBL" id="QTSX02005109">
    <property type="protein sequence ID" value="KAJ9060995.1"/>
    <property type="molecule type" value="Genomic_DNA"/>
</dbReference>
<proteinExistence type="predicted"/>
<organism evidence="1 2">
    <name type="scientific">Entomophthora muscae</name>
    <dbReference type="NCBI Taxonomy" id="34485"/>
    <lineage>
        <taxon>Eukaryota</taxon>
        <taxon>Fungi</taxon>
        <taxon>Fungi incertae sedis</taxon>
        <taxon>Zoopagomycota</taxon>
        <taxon>Entomophthoromycotina</taxon>
        <taxon>Entomophthoromycetes</taxon>
        <taxon>Entomophthorales</taxon>
        <taxon>Entomophthoraceae</taxon>
        <taxon>Entomophthora</taxon>
    </lineage>
</organism>
<sequence length="216" mass="23941">MGMQQSRDAAELPITVGLSEVVVEMKLPPNTVWSGNQGEFGSKHILNPAMLTAWPRGCFKKTAYVTEHIFCFKAHHVEFYWGKPTVVSRSVKCPPNEQCPISPNLPINLKAHTSKESDMHIVKLLANQTKVLLALNPVLEFKGIMKSKPLSFAGPGHKHLCATVLHINITGKYEEFHIHNMDSDHLYGLQHFTFPLALSSKTLDAAISLTEVGMSS</sequence>
<name>A0ACC2SFB8_9FUNG</name>
<accession>A0ACC2SFB8</accession>
<evidence type="ECO:0000313" key="2">
    <source>
        <dbReference type="Proteomes" id="UP001165960"/>
    </source>
</evidence>
<keyword evidence="2" id="KW-1185">Reference proteome</keyword>
<comment type="caution">
    <text evidence="1">The sequence shown here is derived from an EMBL/GenBank/DDBJ whole genome shotgun (WGS) entry which is preliminary data.</text>
</comment>
<dbReference type="Proteomes" id="UP001165960">
    <property type="component" value="Unassembled WGS sequence"/>
</dbReference>
<protein>
    <submittedName>
        <fullName evidence="1">Uncharacterized protein</fullName>
    </submittedName>
</protein>
<evidence type="ECO:0000313" key="1">
    <source>
        <dbReference type="EMBL" id="KAJ9060995.1"/>
    </source>
</evidence>
<gene>
    <name evidence="1" type="ORF">DSO57_1025069</name>
</gene>
<reference evidence="1" key="1">
    <citation type="submission" date="2022-04" db="EMBL/GenBank/DDBJ databases">
        <title>Genome of the entomopathogenic fungus Entomophthora muscae.</title>
        <authorList>
            <person name="Elya C."/>
            <person name="Lovett B.R."/>
            <person name="Lee E."/>
            <person name="Macias A.M."/>
            <person name="Hajek A.E."/>
            <person name="De Bivort B.L."/>
            <person name="Kasson M.T."/>
            <person name="De Fine Licht H.H."/>
            <person name="Stajich J.E."/>
        </authorList>
    </citation>
    <scope>NUCLEOTIDE SEQUENCE</scope>
    <source>
        <strain evidence="1">Berkeley</strain>
    </source>
</reference>